<gene>
    <name evidence="3" type="ORF">EZJ19_14895</name>
</gene>
<proteinExistence type="predicted"/>
<feature type="chain" id="PRO_5020339475" evidence="1">
    <location>
        <begin position="33"/>
        <end position="771"/>
    </location>
</feature>
<dbReference type="InterPro" id="IPR042186">
    <property type="entry name" value="FimD_plug_dom"/>
</dbReference>
<dbReference type="Gene3D" id="2.60.40.2070">
    <property type="match status" value="1"/>
</dbReference>
<sequence length="771" mass="82258">MWHSIRSTREPARRHPAACLGVLALLCATAGADEPVILAVNLNGIERDEIITARYLDDGSLAVAQRDLAGWGMRLPAAGSLSLDGRAYVRLADLPEVAYEIDADSQSLRLRVPAKSFADHALAYGPEGDAPLTPGTPGGFLNYDLNWQRDDGAERGGGLFEAGVFNGWGSGQASLLWDADAGTWRRLDTTWTMDRPDRMQSLRLGDAIGLPGSWGRAVRFGGLQWATNFATRPGFITFPLPSLRGEASLPSTLDVFMDSARLLRDEIQAGPFDLSNVPVVTGQGELRMVVRDLLGRQQVISQSYYASPALLRPGLRDFAYEIGFLRQDYGTASNRYRGAMATATERLGVSPAFTREWRAEMTGDAQVLGAGGVWLVSAGAVPFAGTVGLDAAVSHGPAGIGTLVGLAAEHRSRRLNVGLQVRYAERRFVQLGLSETVTPRLTASATLGYSLAGQSLGFGYLRQSTWQGDDRRLVTGNYSLALGRAGQLGAYVLHELGEAGGFSLSAVWSRALDPEVGVNARVDRQGGHSQADLQIQRNTPSAGGLGYRFLVGDEGRYQAAATLQTARATATAEAAAADGRTAYRAGLSGGVAVAGGGVFPSRRIDGSFAVVKVADFADVRVYRDNQEVARTDRHGLALITQLRAYEKNPVAIEAADLPIDAEVDSLQLKLTPALRSGVVAEFPVRRSRNARIRLVDEDGRALPAGVQVRIEGDARTFPVGFDGRVFLTGLPGRVGVAAEWDGRRCRAELVPGPAAEPLPDLGTVVCKGAMP</sequence>
<dbReference type="Gene3D" id="2.60.40.3110">
    <property type="match status" value="1"/>
</dbReference>
<organism evidence="3 4">
    <name type="scientific">Parasulfuritortus cantonensis</name>
    <dbReference type="NCBI Taxonomy" id="2528202"/>
    <lineage>
        <taxon>Bacteria</taxon>
        <taxon>Pseudomonadati</taxon>
        <taxon>Pseudomonadota</taxon>
        <taxon>Betaproteobacteria</taxon>
        <taxon>Nitrosomonadales</taxon>
        <taxon>Thiobacillaceae</taxon>
        <taxon>Parasulfuritortus</taxon>
    </lineage>
</organism>
<dbReference type="Gene3D" id="2.60.40.2610">
    <property type="entry name" value="Outer membrane usher protein FimD, plug domain"/>
    <property type="match status" value="1"/>
</dbReference>
<dbReference type="InterPro" id="IPR043142">
    <property type="entry name" value="PapC-like_C_sf"/>
</dbReference>
<dbReference type="EMBL" id="SJZB01000051">
    <property type="protein sequence ID" value="TCJ11699.1"/>
    <property type="molecule type" value="Genomic_DNA"/>
</dbReference>
<evidence type="ECO:0000313" key="4">
    <source>
        <dbReference type="Proteomes" id="UP000295443"/>
    </source>
</evidence>
<name>A0A4R1B7M4_9PROT</name>
<dbReference type="InterPro" id="IPR025949">
    <property type="entry name" value="PapC-like_C"/>
</dbReference>
<comment type="caution">
    <text evidence="3">The sequence shown here is derived from an EMBL/GenBank/DDBJ whole genome shotgun (WGS) entry which is preliminary data.</text>
</comment>
<dbReference type="AlphaFoldDB" id="A0A4R1B7M4"/>
<dbReference type="PANTHER" id="PTHR30451:SF5">
    <property type="entry name" value="SLR0019 PROTEIN"/>
    <property type="match status" value="1"/>
</dbReference>
<feature type="domain" description="PapC-like C-terminal" evidence="2">
    <location>
        <begin position="692"/>
        <end position="749"/>
    </location>
</feature>
<dbReference type="Pfam" id="PF00577">
    <property type="entry name" value="Usher"/>
    <property type="match status" value="2"/>
</dbReference>
<protein>
    <submittedName>
        <fullName evidence="3">Fimbrial biogenesis outer membrane usher protein</fullName>
    </submittedName>
</protein>
<evidence type="ECO:0000259" key="2">
    <source>
        <dbReference type="Pfam" id="PF13953"/>
    </source>
</evidence>
<dbReference type="GO" id="GO:0015473">
    <property type="term" value="F:fimbrial usher porin activity"/>
    <property type="evidence" value="ECO:0007669"/>
    <property type="project" value="InterPro"/>
</dbReference>
<keyword evidence="4" id="KW-1185">Reference proteome</keyword>
<dbReference type="Proteomes" id="UP000295443">
    <property type="component" value="Unassembled WGS sequence"/>
</dbReference>
<accession>A0A4R1B7M4</accession>
<dbReference type="PANTHER" id="PTHR30451">
    <property type="entry name" value="OUTER MEMBRANE USHER PROTEIN"/>
    <property type="match status" value="1"/>
</dbReference>
<dbReference type="RefSeq" id="WP_131448970.1">
    <property type="nucleotide sequence ID" value="NZ_SJZB01000051.1"/>
</dbReference>
<dbReference type="Pfam" id="PF13953">
    <property type="entry name" value="PapC_C"/>
    <property type="match status" value="1"/>
</dbReference>
<feature type="signal peptide" evidence="1">
    <location>
        <begin position="1"/>
        <end position="32"/>
    </location>
</feature>
<dbReference type="GO" id="GO:0009297">
    <property type="term" value="P:pilus assembly"/>
    <property type="evidence" value="ECO:0007669"/>
    <property type="project" value="InterPro"/>
</dbReference>
<evidence type="ECO:0000313" key="3">
    <source>
        <dbReference type="EMBL" id="TCJ11699.1"/>
    </source>
</evidence>
<dbReference type="OrthoDB" id="8587at2"/>
<reference evidence="3 4" key="1">
    <citation type="submission" date="2019-03" db="EMBL/GenBank/DDBJ databases">
        <title>Genome sequence of Thiobacillaceae bacterium LSR1, a sulfur-oxidizing bacterium isolated from freshwater sediment.</title>
        <authorList>
            <person name="Li S."/>
        </authorList>
    </citation>
    <scope>NUCLEOTIDE SEQUENCE [LARGE SCALE GENOMIC DNA]</scope>
    <source>
        <strain evidence="3 4">LSR1</strain>
    </source>
</reference>
<evidence type="ECO:0000256" key="1">
    <source>
        <dbReference type="SAM" id="SignalP"/>
    </source>
</evidence>
<keyword evidence="1" id="KW-0732">Signal</keyword>
<dbReference type="InterPro" id="IPR000015">
    <property type="entry name" value="Fimb_usher"/>
</dbReference>
<dbReference type="GO" id="GO:0009279">
    <property type="term" value="C:cell outer membrane"/>
    <property type="evidence" value="ECO:0007669"/>
    <property type="project" value="TreeGrafter"/>
</dbReference>